<dbReference type="GO" id="GO:0003677">
    <property type="term" value="F:DNA binding"/>
    <property type="evidence" value="ECO:0007669"/>
    <property type="project" value="InterPro"/>
</dbReference>
<dbReference type="PANTHER" id="PTHR10840">
    <property type="entry name" value="PROGRAMMED CELL DEATH PROTEIN 5"/>
    <property type="match status" value="1"/>
</dbReference>
<dbReference type="InterPro" id="IPR002836">
    <property type="entry name" value="PDCD5-like"/>
</dbReference>
<reference evidence="7" key="3">
    <citation type="submission" date="2025-09" db="UniProtKB">
        <authorList>
            <consortium name="Ensembl"/>
        </authorList>
    </citation>
    <scope>IDENTIFICATION</scope>
    <source>
        <strain evidence="7">Boxer</strain>
    </source>
</reference>
<evidence type="ECO:0000313" key="8">
    <source>
        <dbReference type="Proteomes" id="UP000805418"/>
    </source>
</evidence>
<dbReference type="GO" id="GO:0005634">
    <property type="term" value="C:nucleus"/>
    <property type="evidence" value="ECO:0000318"/>
    <property type="project" value="GO_Central"/>
</dbReference>
<proteinExistence type="inferred from homology"/>
<dbReference type="PANTHER" id="PTHR10840:SF0">
    <property type="entry name" value="PROGRAMMED CELL DEATH PROTEIN 5"/>
    <property type="match status" value="1"/>
</dbReference>
<dbReference type="GO" id="GO:0005829">
    <property type="term" value="C:cytosol"/>
    <property type="evidence" value="ECO:0000318"/>
    <property type="project" value="GO_Central"/>
</dbReference>
<dbReference type="GeneTree" id="ENSGT00390000011085"/>
<keyword evidence="8" id="KW-1185">Reference proteome</keyword>
<evidence type="ECO:0000256" key="3">
    <source>
        <dbReference type="ARBA" id="ARBA00022703"/>
    </source>
</evidence>
<evidence type="ECO:0000256" key="6">
    <source>
        <dbReference type="ARBA" id="ARBA00071574"/>
    </source>
</evidence>
<keyword evidence="2" id="KW-0597">Phosphoprotein</keyword>
<name>A0A8I3RPB3_CANLF</name>
<evidence type="ECO:0000256" key="4">
    <source>
        <dbReference type="ARBA" id="ARBA00022990"/>
    </source>
</evidence>
<evidence type="ECO:0000256" key="5">
    <source>
        <dbReference type="ARBA" id="ARBA00056824"/>
    </source>
</evidence>
<organism evidence="7 8">
    <name type="scientific">Canis lupus familiaris</name>
    <name type="common">Dog</name>
    <name type="synonym">Canis familiaris</name>
    <dbReference type="NCBI Taxonomy" id="9615"/>
    <lineage>
        <taxon>Eukaryota</taxon>
        <taxon>Metazoa</taxon>
        <taxon>Chordata</taxon>
        <taxon>Craniata</taxon>
        <taxon>Vertebrata</taxon>
        <taxon>Euteleostomi</taxon>
        <taxon>Mammalia</taxon>
        <taxon>Eutheria</taxon>
        <taxon>Laurasiatheria</taxon>
        <taxon>Carnivora</taxon>
        <taxon>Caniformia</taxon>
        <taxon>Canidae</taxon>
        <taxon>Canis</taxon>
    </lineage>
</organism>
<protein>
    <recommendedName>
        <fullName evidence="6">Programmed cell death protein 5</fullName>
    </recommendedName>
</protein>
<dbReference type="SUPFAM" id="SSF46950">
    <property type="entry name" value="Double-stranded DNA-binding domain"/>
    <property type="match status" value="1"/>
</dbReference>
<comment type="similarity">
    <text evidence="1">Belongs to the PDCD5 family.</text>
</comment>
<dbReference type="AlphaFoldDB" id="A0A8I3RPB3"/>
<reference evidence="7" key="1">
    <citation type="submission" date="2020-03" db="EMBL/GenBank/DDBJ databases">
        <title>Long-read based genome assembly of a Labrador retriever dog.</title>
        <authorList>
            <person name="Eory L."/>
            <person name="Zhang W."/>
            <person name="Schoenebeck J."/>
        </authorList>
    </citation>
    <scope>NUCLEOTIDE SEQUENCE [LARGE SCALE GENOMIC DNA]</scope>
    <source>
        <strain evidence="7">Labrador retriever</strain>
    </source>
</reference>
<keyword evidence="3" id="KW-0053">Apoptosis</keyword>
<dbReference type="Pfam" id="PF01984">
    <property type="entry name" value="dsDNA_bind"/>
    <property type="match status" value="1"/>
</dbReference>
<keyword evidence="4" id="KW-0007">Acetylation</keyword>
<gene>
    <name evidence="7" type="primary">PDCD5</name>
</gene>
<dbReference type="Proteomes" id="UP000805418">
    <property type="component" value="Chromosome 1"/>
</dbReference>
<evidence type="ECO:0000256" key="2">
    <source>
        <dbReference type="ARBA" id="ARBA00022553"/>
    </source>
</evidence>
<accession>A0A8I3RPB3</accession>
<reference evidence="7" key="2">
    <citation type="submission" date="2025-08" db="UniProtKB">
        <authorList>
            <consortium name="Ensembl"/>
        </authorList>
    </citation>
    <scope>IDENTIFICATION</scope>
    <source>
        <strain evidence="7">Boxer</strain>
    </source>
</reference>
<dbReference type="Ensembl" id="ENSCAFT00845001129.1">
    <property type="protein sequence ID" value="ENSCAFP00845000853.1"/>
    <property type="gene ID" value="ENSCAFG00845000680.1"/>
</dbReference>
<evidence type="ECO:0000256" key="1">
    <source>
        <dbReference type="ARBA" id="ARBA00010490"/>
    </source>
</evidence>
<dbReference type="FunFam" id="1.10.8.140:FF:000001">
    <property type="entry name" value="Programmed cell death protein 5"/>
    <property type="match status" value="1"/>
</dbReference>
<dbReference type="Gene3D" id="1.10.8.140">
    <property type="entry name" value="PDCD5-like"/>
    <property type="match status" value="1"/>
</dbReference>
<dbReference type="OrthoDB" id="10252486at2759"/>
<evidence type="ECO:0000313" key="7">
    <source>
        <dbReference type="Ensembl" id="ENSCAFP00845000853.1"/>
    </source>
</evidence>
<dbReference type="GO" id="GO:0006915">
    <property type="term" value="P:apoptotic process"/>
    <property type="evidence" value="ECO:0007669"/>
    <property type="project" value="UniProtKB-KW"/>
</dbReference>
<comment type="function">
    <text evidence="5">May function in the process of apoptosis.</text>
</comment>
<dbReference type="InterPro" id="IPR036883">
    <property type="entry name" value="PDCD5-like_sf"/>
</dbReference>
<sequence length="174" mass="19668">MKLAFEGRGGLFLLNMVVPPAQCPLLRSPCTRQASFRLGKHWEKFCFRMFGRNADSIVLILLTCFCCREAEMRNSILAQVLDQSARARLSNLALVKPEKTKAVENYLIQMARYGQLSGKVSEQGLIEILEKVSQQTEKKTTVKVSVPKCSWQKKKIAVLSVVLNTHYIKTCFSP</sequence>